<comment type="caution">
    <text evidence="3">The sequence shown here is derived from an EMBL/GenBank/DDBJ whole genome shotgun (WGS) entry which is preliminary data.</text>
</comment>
<dbReference type="GO" id="GO:0003700">
    <property type="term" value="F:DNA-binding transcription factor activity"/>
    <property type="evidence" value="ECO:0007669"/>
    <property type="project" value="TreeGrafter"/>
</dbReference>
<dbReference type="InterPro" id="IPR011990">
    <property type="entry name" value="TPR-like_helical_dom_sf"/>
</dbReference>
<dbReference type="SMART" id="SM00530">
    <property type="entry name" value="HTH_XRE"/>
    <property type="match status" value="1"/>
</dbReference>
<dbReference type="GO" id="GO:0005829">
    <property type="term" value="C:cytosol"/>
    <property type="evidence" value="ECO:0007669"/>
    <property type="project" value="TreeGrafter"/>
</dbReference>
<gene>
    <name evidence="3" type="ORF">C7459_104244</name>
</gene>
<dbReference type="CDD" id="cd00093">
    <property type="entry name" value="HTH_XRE"/>
    <property type="match status" value="1"/>
</dbReference>
<dbReference type="InterPro" id="IPR001387">
    <property type="entry name" value="Cro/C1-type_HTH"/>
</dbReference>
<dbReference type="PROSITE" id="PS50943">
    <property type="entry name" value="HTH_CROC1"/>
    <property type="match status" value="1"/>
</dbReference>
<dbReference type="RefSeq" id="WP_109687536.1">
    <property type="nucleotide sequence ID" value="NZ_QGGL01000004.1"/>
</dbReference>
<dbReference type="PANTHER" id="PTHR46797">
    <property type="entry name" value="HTH-TYPE TRANSCRIPTIONAL REGULATOR"/>
    <property type="match status" value="1"/>
</dbReference>
<dbReference type="EMBL" id="QGGL01000004">
    <property type="protein sequence ID" value="PWK15038.1"/>
    <property type="molecule type" value="Genomic_DNA"/>
</dbReference>
<sequence length="87" mass="9731">MSDNINMLVLGQKIREWRKAAGMTQKELAEGVTSESLISQLENNSYPTLPNEDILVGICNKLGKPVSELLRNRESTSASGTMWFYLI</sequence>
<dbReference type="OrthoDB" id="2470999at2"/>
<dbReference type="Gene3D" id="1.25.40.10">
    <property type="entry name" value="Tetratricopeptide repeat domain"/>
    <property type="match status" value="1"/>
</dbReference>
<keyword evidence="1 3" id="KW-0238">DNA-binding</keyword>
<dbReference type="AlphaFoldDB" id="A0A316DBC8"/>
<dbReference type="InterPro" id="IPR050807">
    <property type="entry name" value="TransReg_Diox_bact_type"/>
</dbReference>
<protein>
    <submittedName>
        <fullName evidence="3">DNA-binding XRE family transcriptional regulator</fullName>
    </submittedName>
</protein>
<dbReference type="InterPro" id="IPR010982">
    <property type="entry name" value="Lambda_DNA-bd_dom_sf"/>
</dbReference>
<evidence type="ECO:0000259" key="2">
    <source>
        <dbReference type="PROSITE" id="PS50943"/>
    </source>
</evidence>
<dbReference type="Pfam" id="PF01381">
    <property type="entry name" value="HTH_3"/>
    <property type="match status" value="1"/>
</dbReference>
<name>A0A316DBC8_9BACL</name>
<proteinExistence type="predicted"/>
<feature type="domain" description="HTH cro/C1-type" evidence="2">
    <location>
        <begin position="14"/>
        <end position="69"/>
    </location>
</feature>
<reference evidence="3 4" key="1">
    <citation type="submission" date="2018-05" db="EMBL/GenBank/DDBJ databases">
        <title>Genomic Encyclopedia of Type Strains, Phase IV (KMG-IV): sequencing the most valuable type-strain genomes for metagenomic binning, comparative biology and taxonomic classification.</title>
        <authorList>
            <person name="Goeker M."/>
        </authorList>
    </citation>
    <scope>NUCLEOTIDE SEQUENCE [LARGE SCALE GENOMIC DNA]</scope>
    <source>
        <strain evidence="3 4">DSM 18773</strain>
    </source>
</reference>
<organism evidence="3 4">
    <name type="scientific">Tumebacillus permanentifrigoris</name>
    <dbReference type="NCBI Taxonomy" id="378543"/>
    <lineage>
        <taxon>Bacteria</taxon>
        <taxon>Bacillati</taxon>
        <taxon>Bacillota</taxon>
        <taxon>Bacilli</taxon>
        <taxon>Bacillales</taxon>
        <taxon>Alicyclobacillaceae</taxon>
        <taxon>Tumebacillus</taxon>
    </lineage>
</organism>
<evidence type="ECO:0000256" key="1">
    <source>
        <dbReference type="ARBA" id="ARBA00023125"/>
    </source>
</evidence>
<dbReference type="Proteomes" id="UP000245634">
    <property type="component" value="Unassembled WGS sequence"/>
</dbReference>
<dbReference type="GO" id="GO:0003677">
    <property type="term" value="F:DNA binding"/>
    <property type="evidence" value="ECO:0007669"/>
    <property type="project" value="UniProtKB-KW"/>
</dbReference>
<dbReference type="PANTHER" id="PTHR46797:SF1">
    <property type="entry name" value="METHYLPHOSPHONATE SYNTHASE"/>
    <property type="match status" value="1"/>
</dbReference>
<keyword evidence="4" id="KW-1185">Reference proteome</keyword>
<evidence type="ECO:0000313" key="3">
    <source>
        <dbReference type="EMBL" id="PWK15038.1"/>
    </source>
</evidence>
<dbReference type="SUPFAM" id="SSF47413">
    <property type="entry name" value="lambda repressor-like DNA-binding domains"/>
    <property type="match status" value="1"/>
</dbReference>
<accession>A0A316DBC8</accession>
<evidence type="ECO:0000313" key="4">
    <source>
        <dbReference type="Proteomes" id="UP000245634"/>
    </source>
</evidence>